<dbReference type="EC" id="2.7.4.9" evidence="7"/>
<dbReference type="PANTHER" id="PTHR10344:SF1">
    <property type="entry name" value="THYMIDYLATE KINASE"/>
    <property type="match status" value="1"/>
</dbReference>
<dbReference type="GO" id="GO:0006233">
    <property type="term" value="P:dTDP biosynthetic process"/>
    <property type="evidence" value="ECO:0007669"/>
    <property type="project" value="InterPro"/>
</dbReference>
<comment type="catalytic activity">
    <reaction evidence="7">
        <text>dTMP + ATP = dTDP + ADP</text>
        <dbReference type="Rhea" id="RHEA:13517"/>
        <dbReference type="ChEBI" id="CHEBI:30616"/>
        <dbReference type="ChEBI" id="CHEBI:58369"/>
        <dbReference type="ChEBI" id="CHEBI:63528"/>
        <dbReference type="ChEBI" id="CHEBI:456216"/>
        <dbReference type="EC" id="2.7.4.9"/>
    </reaction>
</comment>
<accession>A0A223CXN3</accession>
<dbReference type="GO" id="GO:0006235">
    <property type="term" value="P:dTTP biosynthetic process"/>
    <property type="evidence" value="ECO:0007669"/>
    <property type="project" value="UniProtKB-UniRule"/>
</dbReference>
<dbReference type="InterPro" id="IPR027417">
    <property type="entry name" value="P-loop_NTPase"/>
</dbReference>
<dbReference type="CDD" id="cd01672">
    <property type="entry name" value="TMPK"/>
    <property type="match status" value="1"/>
</dbReference>
<dbReference type="Gene3D" id="3.40.50.300">
    <property type="entry name" value="P-loop containing nucleotide triphosphate hydrolases"/>
    <property type="match status" value="1"/>
</dbReference>
<evidence type="ECO:0000256" key="6">
    <source>
        <dbReference type="ARBA" id="ARBA00022840"/>
    </source>
</evidence>
<dbReference type="InterPro" id="IPR039430">
    <property type="entry name" value="Thymidylate_kin-like_dom"/>
</dbReference>
<dbReference type="EMBL" id="CP022657">
    <property type="protein sequence ID" value="ASS74052.1"/>
    <property type="molecule type" value="Genomic_DNA"/>
</dbReference>
<evidence type="ECO:0000256" key="5">
    <source>
        <dbReference type="ARBA" id="ARBA00022777"/>
    </source>
</evidence>
<dbReference type="GO" id="GO:0005737">
    <property type="term" value="C:cytoplasm"/>
    <property type="evidence" value="ECO:0007669"/>
    <property type="project" value="TreeGrafter"/>
</dbReference>
<dbReference type="Proteomes" id="UP000214688">
    <property type="component" value="Chromosome"/>
</dbReference>
<keyword evidence="2 7" id="KW-0808">Transferase</keyword>
<gene>
    <name evidence="7" type="primary">tmk</name>
    <name evidence="9" type="ORF">CIG75_03010</name>
</gene>
<dbReference type="KEGG" id="tab:CIG75_03010"/>
<evidence type="ECO:0000259" key="8">
    <source>
        <dbReference type="Pfam" id="PF02223"/>
    </source>
</evidence>
<comment type="function">
    <text evidence="7">Phosphorylation of dTMP to form dTDP in both de novo and salvage pathways of dTTP synthesis.</text>
</comment>
<evidence type="ECO:0000256" key="7">
    <source>
        <dbReference type="HAMAP-Rule" id="MF_00165"/>
    </source>
</evidence>
<keyword evidence="10" id="KW-1185">Reference proteome</keyword>
<evidence type="ECO:0000256" key="1">
    <source>
        <dbReference type="ARBA" id="ARBA00009776"/>
    </source>
</evidence>
<dbReference type="OrthoDB" id="9774907at2"/>
<dbReference type="AlphaFoldDB" id="A0A223CXN3"/>
<proteinExistence type="inferred from homology"/>
<dbReference type="RefSeq" id="WP_094235311.1">
    <property type="nucleotide sequence ID" value="NZ_CP022657.1"/>
</dbReference>
<dbReference type="GO" id="GO:0004798">
    <property type="term" value="F:dTMP kinase activity"/>
    <property type="evidence" value="ECO:0007669"/>
    <property type="project" value="UniProtKB-UniRule"/>
</dbReference>
<reference evidence="9 10" key="1">
    <citation type="journal article" date="2015" name="Int. J. Syst. Evol. Microbiol.">
        <title>Tumebacillus algifaecis sp. nov., isolated from decomposing algal scum.</title>
        <authorList>
            <person name="Wu Y.F."/>
            <person name="Zhang B."/>
            <person name="Xing P."/>
            <person name="Wu Q.L."/>
            <person name="Liu S.J."/>
        </authorList>
    </citation>
    <scope>NUCLEOTIDE SEQUENCE [LARGE SCALE GENOMIC DNA]</scope>
    <source>
        <strain evidence="9 10">THMBR28</strain>
    </source>
</reference>
<keyword evidence="4 7" id="KW-0547">Nucleotide-binding</keyword>
<comment type="similarity">
    <text evidence="1 7">Belongs to the thymidylate kinase family.</text>
</comment>
<name>A0A223CXN3_9BACL</name>
<dbReference type="GO" id="GO:0005524">
    <property type="term" value="F:ATP binding"/>
    <property type="evidence" value="ECO:0007669"/>
    <property type="project" value="UniProtKB-UniRule"/>
</dbReference>
<evidence type="ECO:0000313" key="9">
    <source>
        <dbReference type="EMBL" id="ASS74052.1"/>
    </source>
</evidence>
<dbReference type="HAMAP" id="MF_00165">
    <property type="entry name" value="Thymidylate_kinase"/>
    <property type="match status" value="1"/>
</dbReference>
<organism evidence="9 10">
    <name type="scientific">Tumebacillus algifaecis</name>
    <dbReference type="NCBI Taxonomy" id="1214604"/>
    <lineage>
        <taxon>Bacteria</taxon>
        <taxon>Bacillati</taxon>
        <taxon>Bacillota</taxon>
        <taxon>Bacilli</taxon>
        <taxon>Bacillales</taxon>
        <taxon>Alicyclobacillaceae</taxon>
        <taxon>Tumebacillus</taxon>
    </lineage>
</organism>
<evidence type="ECO:0000256" key="2">
    <source>
        <dbReference type="ARBA" id="ARBA00022679"/>
    </source>
</evidence>
<comment type="caution">
    <text evidence="7">Lacks conserved residue(s) required for the propagation of feature annotation.</text>
</comment>
<keyword evidence="3 7" id="KW-0545">Nucleotide biosynthesis</keyword>
<dbReference type="PANTHER" id="PTHR10344">
    <property type="entry name" value="THYMIDYLATE KINASE"/>
    <property type="match status" value="1"/>
</dbReference>
<protein>
    <recommendedName>
        <fullName evidence="7">Thymidylate kinase</fullName>
        <ecNumber evidence="7">2.7.4.9</ecNumber>
    </recommendedName>
    <alternativeName>
        <fullName evidence="7">dTMP kinase</fullName>
    </alternativeName>
</protein>
<dbReference type="GO" id="GO:0006227">
    <property type="term" value="P:dUDP biosynthetic process"/>
    <property type="evidence" value="ECO:0007669"/>
    <property type="project" value="TreeGrafter"/>
</dbReference>
<evidence type="ECO:0000256" key="3">
    <source>
        <dbReference type="ARBA" id="ARBA00022727"/>
    </source>
</evidence>
<evidence type="ECO:0000256" key="4">
    <source>
        <dbReference type="ARBA" id="ARBA00022741"/>
    </source>
</evidence>
<evidence type="ECO:0000313" key="10">
    <source>
        <dbReference type="Proteomes" id="UP000214688"/>
    </source>
</evidence>
<dbReference type="Pfam" id="PF02223">
    <property type="entry name" value="Thymidylate_kin"/>
    <property type="match status" value="1"/>
</dbReference>
<keyword evidence="5 7" id="KW-0418">Kinase</keyword>
<dbReference type="InterPro" id="IPR018094">
    <property type="entry name" value="Thymidylate_kinase"/>
</dbReference>
<keyword evidence="6 7" id="KW-0067">ATP-binding</keyword>
<feature type="domain" description="Thymidylate kinase-like" evidence="8">
    <location>
        <begin position="11"/>
        <end position="147"/>
    </location>
</feature>
<dbReference type="SUPFAM" id="SSF52540">
    <property type="entry name" value="P-loop containing nucleoside triphosphate hydrolases"/>
    <property type="match status" value="1"/>
</dbReference>
<sequence length="214" mass="24677">MSQEKGLLIAFEGAGRSGKSSLIRLLREKLEQSGRDTAFTEWNSYPGTQELIDDKKLHFTFNPLTYSVLHLADFALRHEEIVRPALEQGQVVLADRWIYTPLTRDVARGISSEYIRQCYSFASSADLVFYVEVPVEVALERHRTTKGYYNHNAGTDIWPDVSHEDAFRLYHRRLTDLYGELLVTEGFVKLDGLKTPEELLVDMWTHVERLLGER</sequence>